<feature type="domain" description="FAD-binding PCMH-type" evidence="6">
    <location>
        <begin position="9"/>
        <end position="189"/>
    </location>
</feature>
<dbReference type="PIRSF" id="PIRSF000136">
    <property type="entry name" value="LGO_GLO"/>
    <property type="match status" value="1"/>
</dbReference>
<dbReference type="Gene3D" id="3.30.43.10">
    <property type="entry name" value="Uridine Diphospho-n-acetylenolpyruvylglucosamine Reductase, domain 2"/>
    <property type="match status" value="1"/>
</dbReference>
<evidence type="ECO:0000313" key="8">
    <source>
        <dbReference type="Proteomes" id="UP001210925"/>
    </source>
</evidence>
<dbReference type="InterPro" id="IPR016169">
    <property type="entry name" value="FAD-bd_PCMH_sub2"/>
</dbReference>
<dbReference type="SUPFAM" id="SSF56176">
    <property type="entry name" value="FAD-binding/transporter-associated domain-like"/>
    <property type="match status" value="1"/>
</dbReference>
<evidence type="ECO:0000256" key="5">
    <source>
        <dbReference type="SAM" id="MobiDB-lite"/>
    </source>
</evidence>
<keyword evidence="8" id="KW-1185">Reference proteome</keyword>
<comment type="caution">
    <text evidence="7">The sequence shown here is derived from an EMBL/GenBank/DDBJ whole genome shotgun (WGS) entry which is preliminary data.</text>
</comment>
<dbReference type="Gene3D" id="3.30.465.10">
    <property type="match status" value="1"/>
</dbReference>
<evidence type="ECO:0000313" key="7">
    <source>
        <dbReference type="EMBL" id="KAJ3256755.1"/>
    </source>
</evidence>
<dbReference type="EC" id="1.1.3.37" evidence="2"/>
<dbReference type="PANTHER" id="PTHR43762:SF1">
    <property type="entry name" value="D-ARABINONO-1,4-LACTONE OXIDASE"/>
    <property type="match status" value="1"/>
</dbReference>
<dbReference type="InterPro" id="IPR007173">
    <property type="entry name" value="ALO_C"/>
</dbReference>
<feature type="region of interest" description="Disordered" evidence="5">
    <location>
        <begin position="477"/>
        <end position="496"/>
    </location>
</feature>
<evidence type="ECO:0000256" key="3">
    <source>
        <dbReference type="ARBA" id="ARBA00023002"/>
    </source>
</evidence>
<proteinExistence type="predicted"/>
<dbReference type="Pfam" id="PF04030">
    <property type="entry name" value="ALO"/>
    <property type="match status" value="1"/>
</dbReference>
<dbReference type="GO" id="GO:0071949">
    <property type="term" value="F:FAD binding"/>
    <property type="evidence" value="ECO:0007669"/>
    <property type="project" value="InterPro"/>
</dbReference>
<evidence type="ECO:0000256" key="2">
    <source>
        <dbReference type="ARBA" id="ARBA00013136"/>
    </source>
</evidence>
<evidence type="ECO:0000256" key="4">
    <source>
        <dbReference type="ARBA" id="ARBA00033418"/>
    </source>
</evidence>
<dbReference type="PROSITE" id="PS51387">
    <property type="entry name" value="FAD_PCMH"/>
    <property type="match status" value="1"/>
</dbReference>
<evidence type="ECO:0000256" key="1">
    <source>
        <dbReference type="ARBA" id="ARBA00005083"/>
    </source>
</evidence>
<dbReference type="InterPro" id="IPR016167">
    <property type="entry name" value="FAD-bd_PCMH_sub1"/>
</dbReference>
<dbReference type="GO" id="GO:0016020">
    <property type="term" value="C:membrane"/>
    <property type="evidence" value="ECO:0007669"/>
    <property type="project" value="InterPro"/>
</dbReference>
<dbReference type="Proteomes" id="UP001210925">
    <property type="component" value="Unassembled WGS sequence"/>
</dbReference>
<dbReference type="GO" id="GO:0003885">
    <property type="term" value="F:D-arabinono-1,4-lactone oxidase activity"/>
    <property type="evidence" value="ECO:0007669"/>
    <property type="project" value="UniProtKB-EC"/>
</dbReference>
<dbReference type="EMBL" id="JADGKB010000046">
    <property type="protein sequence ID" value="KAJ3256755.1"/>
    <property type="molecule type" value="Genomic_DNA"/>
</dbReference>
<dbReference type="PANTHER" id="PTHR43762">
    <property type="entry name" value="L-GULONOLACTONE OXIDASE"/>
    <property type="match status" value="1"/>
</dbReference>
<evidence type="ECO:0000259" key="6">
    <source>
        <dbReference type="PROSITE" id="PS51387"/>
    </source>
</evidence>
<dbReference type="Gene3D" id="3.30.70.2520">
    <property type="match status" value="1"/>
</dbReference>
<accession>A0AAD5UIC7</accession>
<reference evidence="7" key="1">
    <citation type="submission" date="2020-05" db="EMBL/GenBank/DDBJ databases">
        <title>Phylogenomic resolution of chytrid fungi.</title>
        <authorList>
            <person name="Stajich J.E."/>
            <person name="Amses K."/>
            <person name="Simmons R."/>
            <person name="Seto K."/>
            <person name="Myers J."/>
            <person name="Bonds A."/>
            <person name="Quandt C.A."/>
            <person name="Barry K."/>
            <person name="Liu P."/>
            <person name="Grigoriev I."/>
            <person name="Longcore J.E."/>
            <person name="James T.Y."/>
        </authorList>
    </citation>
    <scope>NUCLEOTIDE SEQUENCE</scope>
    <source>
        <strain evidence="7">PLAUS21</strain>
    </source>
</reference>
<sequence>MPKSWNSSYKISKSSIVRVKSEDDIVNAVLKAIDQKSRVRAMGSLYTFANIVSPTKSKSGKDVVLDMQEYRRLVAVDKKNCTITVEGGMKIHELIHHLENNGLSLSNYGNVTGQSVAGVISTGTHGESVKYGSFSSQVKSLRFVNGYGKIVEADFTSQEPKMVHLCNAIGVSVGMLGIITQVTLQCEKLFYLRKSEYSVSYDELMAVWDKLHAQADYVEVTYFPIVDRFTIGVASRLVDDAGRKSFEALRPKVKRNPPNMVDGGNIAGVYLLSMLSSMIDQYTWGRKILTRVFKRLKKLQPDEHKQRFYASIAADVIADKSNVNVKHKEFEVVVPFESSKQVIEKLHEFYQNNPQYITMYPVDFRASKKERFYLSGTHSGDGLWIDFIIPIASVHSFPRKELHELFKPFGARRHWGKLSQLEGGEAVQLYGKDLSLFLDARKTHDPLGLFRNKELDKILHVDDGLFHAHLPDEFPTNDENFSNSTLAAESTSSDDK</sequence>
<protein>
    <recommendedName>
        <fullName evidence="2">D-arabinono-1,4-lactone oxidase</fullName>
        <ecNumber evidence="2">1.1.3.37</ecNumber>
    </recommendedName>
    <alternativeName>
        <fullName evidence="4">L-galactono-gamma-lactone oxidase</fullName>
    </alternativeName>
</protein>
<dbReference type="InterPro" id="IPR016166">
    <property type="entry name" value="FAD-bd_PCMH"/>
</dbReference>
<keyword evidence="3" id="KW-0560">Oxidoreductase</keyword>
<comment type="pathway">
    <text evidence="1">Cofactor biosynthesis; D-erythroascorbate biosynthesis; dehydro-D-arabinono-1,4-lactone from D-arabinose: step 2/2.</text>
</comment>
<dbReference type="InterPro" id="IPR006094">
    <property type="entry name" value="Oxid_FAD_bind_N"/>
</dbReference>
<dbReference type="InterPro" id="IPR036318">
    <property type="entry name" value="FAD-bd_PCMH-like_sf"/>
</dbReference>
<dbReference type="AlphaFoldDB" id="A0AAD5UIC7"/>
<gene>
    <name evidence="7" type="ORF">HK103_005128</name>
</gene>
<dbReference type="InterPro" id="IPR010031">
    <property type="entry name" value="FAD_lactone_oxidase-like"/>
</dbReference>
<organism evidence="7 8">
    <name type="scientific">Boothiomyces macroporosus</name>
    <dbReference type="NCBI Taxonomy" id="261099"/>
    <lineage>
        <taxon>Eukaryota</taxon>
        <taxon>Fungi</taxon>
        <taxon>Fungi incertae sedis</taxon>
        <taxon>Chytridiomycota</taxon>
        <taxon>Chytridiomycota incertae sedis</taxon>
        <taxon>Chytridiomycetes</taxon>
        <taxon>Rhizophydiales</taxon>
        <taxon>Terramycetaceae</taxon>
        <taxon>Boothiomyces</taxon>
    </lineage>
</organism>
<name>A0AAD5UIC7_9FUNG</name>
<dbReference type="Pfam" id="PF01565">
    <property type="entry name" value="FAD_binding_4"/>
    <property type="match status" value="1"/>
</dbReference>